<dbReference type="RefSeq" id="WP_186441252.1">
    <property type="nucleotide sequence ID" value="NZ_LT828545.1"/>
</dbReference>
<keyword evidence="5" id="KW-1185">Reference proteome</keyword>
<proteinExistence type="predicted"/>
<dbReference type="EC" id="2.8.1.1" evidence="4"/>
<feature type="domain" description="Rhodanese" evidence="3">
    <location>
        <begin position="360"/>
        <end position="455"/>
    </location>
</feature>
<keyword evidence="4" id="KW-0808">Transferase</keyword>
<dbReference type="PROSITE" id="PS00380">
    <property type="entry name" value="RHODANESE_1"/>
    <property type="match status" value="1"/>
</dbReference>
<dbReference type="PANTHER" id="PTHR43855">
    <property type="entry name" value="THIOSULFATE SULFURTRANSFERASE"/>
    <property type="match status" value="1"/>
</dbReference>
<dbReference type="PROSITE" id="PS51257">
    <property type="entry name" value="PROKAR_LIPOPROTEIN"/>
    <property type="match status" value="1"/>
</dbReference>
<dbReference type="PROSITE" id="PS50206">
    <property type="entry name" value="RHODANESE_3"/>
    <property type="match status" value="4"/>
</dbReference>
<dbReference type="GO" id="GO:0004792">
    <property type="term" value="F:thiosulfate-cyanide sulfurtransferase activity"/>
    <property type="evidence" value="ECO:0007669"/>
    <property type="project" value="UniProtKB-EC"/>
</dbReference>
<evidence type="ECO:0000256" key="1">
    <source>
        <dbReference type="ARBA" id="ARBA00022737"/>
    </source>
</evidence>
<dbReference type="AlphaFoldDB" id="A0A1W1H5P4"/>
<feature type="signal peptide" evidence="2">
    <location>
        <begin position="1"/>
        <end position="23"/>
    </location>
</feature>
<dbReference type="PANTHER" id="PTHR43855:SF1">
    <property type="entry name" value="THIOSULFATE SULFURTRANSFERASE"/>
    <property type="match status" value="1"/>
</dbReference>
<keyword evidence="2" id="KW-0732">Signal</keyword>
<organism evidence="4 5">
    <name type="scientific">Desulfamplus magnetovallimortis</name>
    <dbReference type="NCBI Taxonomy" id="1246637"/>
    <lineage>
        <taxon>Bacteria</taxon>
        <taxon>Pseudomonadati</taxon>
        <taxon>Thermodesulfobacteriota</taxon>
        <taxon>Desulfobacteria</taxon>
        <taxon>Desulfobacterales</taxon>
        <taxon>Desulfobacteraceae</taxon>
        <taxon>Desulfamplus</taxon>
    </lineage>
</organism>
<dbReference type="InterPro" id="IPR001307">
    <property type="entry name" value="Thiosulphate_STrfase_CS"/>
</dbReference>
<dbReference type="EMBL" id="FWEV01000010">
    <property type="protein sequence ID" value="SLM27705.1"/>
    <property type="molecule type" value="Genomic_DNA"/>
</dbReference>
<feature type="domain" description="Rhodanese" evidence="3">
    <location>
        <begin position="58"/>
        <end position="164"/>
    </location>
</feature>
<dbReference type="SMART" id="SM00450">
    <property type="entry name" value="RHOD"/>
    <property type="match status" value="4"/>
</dbReference>
<evidence type="ECO:0000259" key="3">
    <source>
        <dbReference type="PROSITE" id="PS50206"/>
    </source>
</evidence>
<dbReference type="InterPro" id="IPR036873">
    <property type="entry name" value="Rhodanese-like_dom_sf"/>
</dbReference>
<feature type="chain" id="PRO_5012167323" evidence="2">
    <location>
        <begin position="24"/>
        <end position="650"/>
    </location>
</feature>
<evidence type="ECO:0000313" key="5">
    <source>
        <dbReference type="Proteomes" id="UP000191931"/>
    </source>
</evidence>
<evidence type="ECO:0000256" key="2">
    <source>
        <dbReference type="SAM" id="SignalP"/>
    </source>
</evidence>
<evidence type="ECO:0000313" key="4">
    <source>
        <dbReference type="EMBL" id="SLM27705.1"/>
    </source>
</evidence>
<dbReference type="SUPFAM" id="SSF52821">
    <property type="entry name" value="Rhodanese/Cell cycle control phosphatase"/>
    <property type="match status" value="4"/>
</dbReference>
<dbReference type="Proteomes" id="UP000191931">
    <property type="component" value="Unassembled WGS sequence"/>
</dbReference>
<dbReference type="Gene3D" id="3.40.250.10">
    <property type="entry name" value="Rhodanese-like domain"/>
    <property type="match status" value="4"/>
</dbReference>
<feature type="domain" description="Rhodanese" evidence="3">
    <location>
        <begin position="194"/>
        <end position="302"/>
    </location>
</feature>
<protein>
    <submittedName>
        <fullName evidence="4">SseA</fullName>
        <ecNumber evidence="4">2.8.1.1</ecNumber>
    </submittedName>
</protein>
<name>A0A1W1H5P4_9BACT</name>
<reference evidence="4 5" key="1">
    <citation type="submission" date="2017-03" db="EMBL/GenBank/DDBJ databases">
        <authorList>
            <person name="Afonso C.L."/>
            <person name="Miller P.J."/>
            <person name="Scott M.A."/>
            <person name="Spackman E."/>
            <person name="Goraichik I."/>
            <person name="Dimitrov K.M."/>
            <person name="Suarez D.L."/>
            <person name="Swayne D.E."/>
        </authorList>
    </citation>
    <scope>NUCLEOTIDE SEQUENCE [LARGE SCALE GENOMIC DNA]</scope>
    <source>
        <strain evidence="4">PRJEB14757</strain>
    </source>
</reference>
<sequence>MINFRFVKYLIFIVLSIVLIASCNDSDVTEKNPSEPLTPVEVKGYPNGQFIATSEDLSESGVVIVDARGETAYNEEHIPGAVNIMWQEFVDGSTNLLPVDQLEEVLGQKGLTRESKIIIYDDTTASWGASGRLFWMFETLGCEWVKILDGGWDKWIADENNTESRGNTLNPATFKAVVKTDKTSDKAHIKSRLNDSDFVVVDTRTDEEFNGWQLYGEARGGHITGAVQLPYAWYFKSDKTVLDYQDMKSLFESKGVTEDKEVVPYCTVGIRSAYAYYLTRLMGYERSSNYDASITDWADSDESFYPMEKLANYQKLVYPKWVNQLIEYHKEGSLSSPPPDYPYSRDHKYIIFETQWGTIEYATSYKSGHIPGSIHSNSDIYENDYPRWFLLDDNDVHQAMGNMGITEDTTVIVYSDSNIFAARLWWILMYAGVKDVRYLNGGYQQWIAGGYQGEETVNQPTPVMFTGSVRPEYIATVDDVFYSYTDTSNVFLADVRSYEEYIGEISGYSYVAQKGRIPNSVWCHDADDSGGIYVDSDGTIRSYTEIMKLWNGFGIHSQTTPVPYDSSSANLLGGGGMLEKELIFYCGSGYRSALTFMYAHLMGYENVRNFSDGWEGWSTEYRQDDNCTDSITPGWCQDPSGRPIESGDES</sequence>
<accession>A0A1W1H5P4</accession>
<dbReference type="CDD" id="cd01448">
    <property type="entry name" value="TST_Repeat_1"/>
    <property type="match status" value="2"/>
</dbReference>
<dbReference type="Pfam" id="PF00581">
    <property type="entry name" value="Rhodanese"/>
    <property type="match status" value="4"/>
</dbReference>
<keyword evidence="1" id="KW-0677">Repeat</keyword>
<gene>
    <name evidence="4" type="primary">sseA</name>
    <name evidence="4" type="ORF">MTBBW1_1070021</name>
</gene>
<feature type="domain" description="Rhodanese" evidence="3">
    <location>
        <begin position="486"/>
        <end position="626"/>
    </location>
</feature>
<dbReference type="InterPro" id="IPR051126">
    <property type="entry name" value="Thiosulfate_sulfurtransferase"/>
</dbReference>
<dbReference type="STRING" id="1246637.MTBBW1_1070021"/>
<dbReference type="InterPro" id="IPR001763">
    <property type="entry name" value="Rhodanese-like_dom"/>
</dbReference>